<dbReference type="InterPro" id="IPR014001">
    <property type="entry name" value="Helicase_ATP-bd"/>
</dbReference>
<dbReference type="Pfam" id="PF04851">
    <property type="entry name" value="ResIII"/>
    <property type="match status" value="1"/>
</dbReference>
<dbReference type="SMART" id="SM00490">
    <property type="entry name" value="HELICc"/>
    <property type="match status" value="1"/>
</dbReference>
<dbReference type="PANTHER" id="PTHR47396:SF1">
    <property type="entry name" value="ATP-DEPENDENT HELICASE IRC3-RELATED"/>
    <property type="match status" value="1"/>
</dbReference>
<keyword evidence="5" id="KW-1185">Reference proteome</keyword>
<evidence type="ECO:0000313" key="5">
    <source>
        <dbReference type="Proteomes" id="UP000248066"/>
    </source>
</evidence>
<dbReference type="OrthoDB" id="9802848at2"/>
<dbReference type="GO" id="GO:0016787">
    <property type="term" value="F:hydrolase activity"/>
    <property type="evidence" value="ECO:0007669"/>
    <property type="project" value="InterPro"/>
</dbReference>
<dbReference type="InterPro" id="IPR050742">
    <property type="entry name" value="Helicase_Restrict-Modif_Enz"/>
</dbReference>
<dbReference type="GO" id="GO:0006304">
    <property type="term" value="P:DNA modification"/>
    <property type="evidence" value="ECO:0007669"/>
    <property type="project" value="InterPro"/>
</dbReference>
<name>A0A2W0H974_9BACI</name>
<dbReference type="PROSITE" id="PS51194">
    <property type="entry name" value="HELICASE_CTER"/>
    <property type="match status" value="1"/>
</dbReference>
<keyword evidence="4" id="KW-0255">Endonuclease</keyword>
<dbReference type="NCBIfam" id="NF008521">
    <property type="entry name" value="PRK11448.1"/>
    <property type="match status" value="1"/>
</dbReference>
<dbReference type="Pfam" id="PF00271">
    <property type="entry name" value="Helicase_C"/>
    <property type="match status" value="1"/>
</dbReference>
<dbReference type="GO" id="GO:0005829">
    <property type="term" value="C:cytosol"/>
    <property type="evidence" value="ECO:0007669"/>
    <property type="project" value="TreeGrafter"/>
</dbReference>
<evidence type="ECO:0000256" key="1">
    <source>
        <dbReference type="SAM" id="MobiDB-lite"/>
    </source>
</evidence>
<dbReference type="InterPro" id="IPR013670">
    <property type="entry name" value="EcoEI_R_C_dom"/>
</dbReference>
<evidence type="ECO:0000313" key="4">
    <source>
        <dbReference type="EMBL" id="PYZ96630.1"/>
    </source>
</evidence>
<keyword evidence="4" id="KW-0540">Nuclease</keyword>
<dbReference type="Pfam" id="PF08463">
    <property type="entry name" value="EcoEI_R_C"/>
    <property type="match status" value="1"/>
</dbReference>
<organism evidence="4 5">
    <name type="scientific">Alteribacter lacisalsi</name>
    <dbReference type="NCBI Taxonomy" id="2045244"/>
    <lineage>
        <taxon>Bacteria</taxon>
        <taxon>Bacillati</taxon>
        <taxon>Bacillota</taxon>
        <taxon>Bacilli</taxon>
        <taxon>Bacillales</taxon>
        <taxon>Bacillaceae</taxon>
        <taxon>Alteribacter</taxon>
    </lineage>
</organism>
<dbReference type="RefSeq" id="WP_110520523.1">
    <property type="nucleotide sequence ID" value="NZ_PDOF01000002.1"/>
</dbReference>
<evidence type="ECO:0000259" key="2">
    <source>
        <dbReference type="PROSITE" id="PS51192"/>
    </source>
</evidence>
<keyword evidence="4" id="KW-0378">Hydrolase</keyword>
<dbReference type="EMBL" id="PDOF01000002">
    <property type="protein sequence ID" value="PYZ96630.1"/>
    <property type="molecule type" value="Genomic_DNA"/>
</dbReference>
<dbReference type="CDD" id="cd18799">
    <property type="entry name" value="SF2_C_EcoAI-like"/>
    <property type="match status" value="1"/>
</dbReference>
<proteinExistence type="predicted"/>
<dbReference type="InterPro" id="IPR001650">
    <property type="entry name" value="Helicase_C-like"/>
</dbReference>
<dbReference type="GO" id="GO:0003677">
    <property type="term" value="F:DNA binding"/>
    <property type="evidence" value="ECO:0007669"/>
    <property type="project" value="InterPro"/>
</dbReference>
<dbReference type="CDD" id="cd18032">
    <property type="entry name" value="DEXHc_RE_I_III_res"/>
    <property type="match status" value="1"/>
</dbReference>
<dbReference type="SMART" id="SM00487">
    <property type="entry name" value="DEXDc"/>
    <property type="match status" value="1"/>
</dbReference>
<accession>A0A2W0H974</accession>
<dbReference type="GO" id="GO:0004519">
    <property type="term" value="F:endonuclease activity"/>
    <property type="evidence" value="ECO:0007669"/>
    <property type="project" value="UniProtKB-KW"/>
</dbReference>
<dbReference type="PROSITE" id="PS51192">
    <property type="entry name" value="HELICASE_ATP_BIND_1"/>
    <property type="match status" value="1"/>
</dbReference>
<feature type="domain" description="Helicase ATP-binding" evidence="2">
    <location>
        <begin position="385"/>
        <end position="568"/>
    </location>
</feature>
<dbReference type="InterPro" id="IPR027417">
    <property type="entry name" value="P-loop_NTPase"/>
</dbReference>
<dbReference type="REBASE" id="291232">
    <property type="entry name" value="BspYSP3ORF13090P"/>
</dbReference>
<gene>
    <name evidence="4" type="ORF">CR205_13075</name>
</gene>
<dbReference type="PANTHER" id="PTHR47396">
    <property type="entry name" value="TYPE I RESTRICTION ENZYME ECOKI R PROTEIN"/>
    <property type="match status" value="1"/>
</dbReference>
<feature type="domain" description="Helicase C-terminal" evidence="3">
    <location>
        <begin position="644"/>
        <end position="798"/>
    </location>
</feature>
<dbReference type="Gene3D" id="3.90.1570.30">
    <property type="match status" value="1"/>
</dbReference>
<sequence>MKSNFSFFRGEWDVLANLGESAENNVYHDPQTTIVKLRLFGETVAKMILAAEGIKEAPRTTQVDRINTLRRERLIESELIDMFDTLRQKGNFAVHRAEYGRTEEAQTLLKLTFRLAVWFMEVYGRWDFEAPEYREPERRTLVDEDALQKEQETARKIKVLEEELENVRQRAENEDSAVKQERKSKSKRFLRRQHLSEAETRKIIDEKLIASGWEANTNQLNHQTNGTLPEKNKNMAIAEWKVKGGRVDYALFIGNKLVGFIEAKAERKNIPGVLESQTKTYAKNVSQNEDEVILRPDREYQVPFLYATNGKPFLKQLQEESGIWFWDARKSTEHARALEGWHSPDDLKLLLEQNDQEADKQLEEEDITKFGLRHYQQQAVLEVEKALKEGKRRMLVAMATGTGKTRTAIALMYRLIKTKKCRRILFLVDRNSLGEQTSDALKDTKIDNMSFTSIYDVKALKDMTPDVETKVQIATVQGMVKRLFYNDSDNLPSVGQYDFIIVDEAHRGYTSDREMTEEELLFRDQTDYISQYRRVIDYFDAACLALTATPAQHTTDIFGMPIYKYYYNEAVLDGYLVDHEPPYLFKTELSEHGITFEKDEEVEVFDVDEGEIQLERLEDTVNFEVEQFNKRVITEPFNKVVLDKLTDYIDPSGQEKSLIFAATDHHADMIVRLLKAAFKERGDEVEDSAIMKITGSIYQPMDAIKRYKNERLPNIAVTVDLLSTGIDVPKITNIVFLRRVQSRILYDQMLGRATRLCPEIGKTHFNIYDAVGIYDKLQKITEMKPVVKQQNISIGELYEGLTHAESEDEVEFFREQLVAKIQRKKQRLTEEGMQKFEELSEGKSLDDWAEEVQTYTPEQAKNHEILFEYVESYRRTGERRYISNKEDEVIGVERGYGEGNSRPEDYLEGFVSFVKENMNEIPALQLVCTRPRDLTRKDLRELVAILETKGFKESHLQSAWKQTKNEEIAADIISFIRQAAIGEALVDHEARIKSAMQKVYSLHEWTPRQKKWLERIEKQLLRFPVLAPTAEDAFSEEPFKSNGGYRQLKREFGDDIDLVVKTINYNLYVG</sequence>
<dbReference type="Gene3D" id="3.40.50.300">
    <property type="entry name" value="P-loop containing nucleotide triphosphate hydrolases"/>
    <property type="match status" value="2"/>
</dbReference>
<protein>
    <submittedName>
        <fullName evidence="4">Type I restriction-modification system endonuclease</fullName>
    </submittedName>
</protein>
<reference evidence="4 5" key="1">
    <citation type="submission" date="2017-10" db="EMBL/GenBank/DDBJ databases">
        <title>Bacillus sp. nov., a halophilic bacterium isolated from a Yangshapao Lake.</title>
        <authorList>
            <person name="Wang H."/>
        </authorList>
    </citation>
    <scope>NUCLEOTIDE SEQUENCE [LARGE SCALE GENOMIC DNA]</scope>
    <source>
        <strain evidence="4 5">YSP-3</strain>
    </source>
</reference>
<dbReference type="Proteomes" id="UP000248066">
    <property type="component" value="Unassembled WGS sequence"/>
</dbReference>
<feature type="region of interest" description="Disordered" evidence="1">
    <location>
        <begin position="170"/>
        <end position="191"/>
    </location>
</feature>
<dbReference type="InterPro" id="IPR006935">
    <property type="entry name" value="Helicase/UvrB_N"/>
</dbReference>
<dbReference type="SUPFAM" id="SSF52540">
    <property type="entry name" value="P-loop containing nucleoside triphosphate hydrolases"/>
    <property type="match status" value="1"/>
</dbReference>
<feature type="compositionally biased region" description="Basic and acidic residues" evidence="1">
    <location>
        <begin position="170"/>
        <end position="183"/>
    </location>
</feature>
<evidence type="ECO:0000259" key="3">
    <source>
        <dbReference type="PROSITE" id="PS51194"/>
    </source>
</evidence>
<comment type="caution">
    <text evidence="4">The sequence shown here is derived from an EMBL/GenBank/DDBJ whole genome shotgun (WGS) entry which is preliminary data.</text>
</comment>
<dbReference type="GO" id="GO:0005524">
    <property type="term" value="F:ATP binding"/>
    <property type="evidence" value="ECO:0007669"/>
    <property type="project" value="InterPro"/>
</dbReference>
<dbReference type="AlphaFoldDB" id="A0A2W0H974"/>